<evidence type="ECO:0000256" key="8">
    <source>
        <dbReference type="ARBA" id="ARBA00023136"/>
    </source>
</evidence>
<organism evidence="14 15">
    <name type="scientific">Thorsellia anophelis DSM 18579</name>
    <dbReference type="NCBI Taxonomy" id="1123402"/>
    <lineage>
        <taxon>Bacteria</taxon>
        <taxon>Pseudomonadati</taxon>
        <taxon>Pseudomonadota</taxon>
        <taxon>Gammaproteobacteria</taxon>
        <taxon>Enterobacterales</taxon>
        <taxon>Thorselliaceae</taxon>
        <taxon>Thorsellia</taxon>
    </lineage>
</organism>
<keyword evidence="5" id="KW-0812">Transmembrane</keyword>
<protein>
    <recommendedName>
        <fullName evidence="11">Z-ring associated protein G</fullName>
    </recommendedName>
    <alternativeName>
        <fullName evidence="12">Cell division protein ZapG</fullName>
    </alternativeName>
</protein>
<keyword evidence="9" id="KW-0131">Cell cycle</keyword>
<evidence type="ECO:0000256" key="13">
    <source>
        <dbReference type="SAM" id="MobiDB-lite"/>
    </source>
</evidence>
<feature type="compositionally biased region" description="Polar residues" evidence="13">
    <location>
        <begin position="97"/>
        <end position="111"/>
    </location>
</feature>
<evidence type="ECO:0000256" key="7">
    <source>
        <dbReference type="ARBA" id="ARBA00022989"/>
    </source>
</evidence>
<name>A0A1H9Y852_9GAMM</name>
<dbReference type="PANTHER" id="PTHR39579:SF1">
    <property type="entry name" value="INNER MEMBRANE PROTEIN YHCB"/>
    <property type="match status" value="1"/>
</dbReference>
<keyword evidence="8" id="KW-0472">Membrane</keyword>
<dbReference type="GO" id="GO:0005886">
    <property type="term" value="C:plasma membrane"/>
    <property type="evidence" value="ECO:0007669"/>
    <property type="project" value="UniProtKB-SubCell"/>
</dbReference>
<evidence type="ECO:0000256" key="3">
    <source>
        <dbReference type="ARBA" id="ARBA00022519"/>
    </source>
</evidence>
<dbReference type="STRING" id="1123402.SAMN02583745_00110"/>
<keyword evidence="3" id="KW-0997">Cell inner membrane</keyword>
<dbReference type="InterPro" id="IPR009386">
    <property type="entry name" value="ZapG-like"/>
</dbReference>
<dbReference type="PANTHER" id="PTHR39579">
    <property type="entry name" value="INNER MEMBRANE PROTEIN YHCB"/>
    <property type="match status" value="1"/>
</dbReference>
<keyword evidence="15" id="KW-1185">Reference proteome</keyword>
<proteinExistence type="inferred from homology"/>
<dbReference type="RefSeq" id="WP_093316615.1">
    <property type="nucleotide sequence ID" value="NZ_FOHV01000001.1"/>
</dbReference>
<evidence type="ECO:0000256" key="4">
    <source>
        <dbReference type="ARBA" id="ARBA00022618"/>
    </source>
</evidence>
<comment type="subcellular location">
    <subcellularLocation>
        <location evidence="1">Cell inner membrane</location>
        <topology evidence="1">Single-pass membrane protein</topology>
    </subcellularLocation>
</comment>
<keyword evidence="7" id="KW-1133">Transmembrane helix</keyword>
<dbReference type="Pfam" id="PF06295">
    <property type="entry name" value="ZapG-like"/>
    <property type="match status" value="1"/>
</dbReference>
<evidence type="ECO:0000313" key="14">
    <source>
        <dbReference type="EMBL" id="SES64995.1"/>
    </source>
</evidence>
<dbReference type="EMBL" id="FOHV01000001">
    <property type="protein sequence ID" value="SES64995.1"/>
    <property type="molecule type" value="Genomic_DNA"/>
</dbReference>
<evidence type="ECO:0000256" key="1">
    <source>
        <dbReference type="ARBA" id="ARBA00004377"/>
    </source>
</evidence>
<dbReference type="GO" id="GO:0008360">
    <property type="term" value="P:regulation of cell shape"/>
    <property type="evidence" value="ECO:0007669"/>
    <property type="project" value="UniProtKB-KW"/>
</dbReference>
<keyword evidence="4" id="KW-0132">Cell division</keyword>
<evidence type="ECO:0000256" key="6">
    <source>
        <dbReference type="ARBA" id="ARBA00022960"/>
    </source>
</evidence>
<dbReference type="GO" id="GO:0051301">
    <property type="term" value="P:cell division"/>
    <property type="evidence" value="ECO:0007669"/>
    <property type="project" value="UniProtKB-KW"/>
</dbReference>
<evidence type="ECO:0000256" key="12">
    <source>
        <dbReference type="ARBA" id="ARBA00035727"/>
    </source>
</evidence>
<dbReference type="AlphaFoldDB" id="A0A1H9Y852"/>
<evidence type="ECO:0000256" key="10">
    <source>
        <dbReference type="ARBA" id="ARBA00035657"/>
    </source>
</evidence>
<evidence type="ECO:0000256" key="9">
    <source>
        <dbReference type="ARBA" id="ARBA00023306"/>
    </source>
</evidence>
<feature type="region of interest" description="Disordered" evidence="13">
    <location>
        <begin position="88"/>
        <end position="145"/>
    </location>
</feature>
<comment type="similarity">
    <text evidence="10">Belongs to the ZapG family.</text>
</comment>
<dbReference type="Proteomes" id="UP000242642">
    <property type="component" value="Unassembled WGS sequence"/>
</dbReference>
<reference evidence="15" key="1">
    <citation type="submission" date="2016-10" db="EMBL/GenBank/DDBJ databases">
        <authorList>
            <person name="Varghese N."/>
            <person name="Submissions S."/>
        </authorList>
    </citation>
    <scope>NUCLEOTIDE SEQUENCE [LARGE SCALE GENOMIC DNA]</scope>
    <source>
        <strain evidence="15">DSM 18579</strain>
    </source>
</reference>
<keyword evidence="2" id="KW-1003">Cell membrane</keyword>
<evidence type="ECO:0000256" key="5">
    <source>
        <dbReference type="ARBA" id="ARBA00022692"/>
    </source>
</evidence>
<keyword evidence="6" id="KW-0133">Cell shape</keyword>
<evidence type="ECO:0000256" key="2">
    <source>
        <dbReference type="ARBA" id="ARBA00022475"/>
    </source>
</evidence>
<sequence length="145" mass="16333">MIWEYLLIGAAAGLVLGFILGRISKKSPDAEILRKELDKTRSELETYKQEMIAHFSNSSDILDKMARDYRQLYDWMAKSSKHLISNTDIKNTPFPKLQQSPNNDTVGTTKPTYDAPPRDYSDGSSGLFNKGLDSEEKVSPSNNTK</sequence>
<gene>
    <name evidence="14" type="ORF">SAMN02583745_00110</name>
</gene>
<dbReference type="OrthoDB" id="6401511at2"/>
<evidence type="ECO:0000313" key="15">
    <source>
        <dbReference type="Proteomes" id="UP000242642"/>
    </source>
</evidence>
<evidence type="ECO:0000256" key="11">
    <source>
        <dbReference type="ARBA" id="ARBA00035703"/>
    </source>
</evidence>
<accession>A0A1H9Y852</accession>